<accession>A0A0R1XEZ4</accession>
<comment type="caution">
    <text evidence="2">The sequence shown here is derived from an EMBL/GenBank/DDBJ whole genome shotgun (WGS) entry which is preliminary data.</text>
</comment>
<dbReference type="EMBL" id="AZFW01000031">
    <property type="protein sequence ID" value="KRM28594.1"/>
    <property type="molecule type" value="Genomic_DNA"/>
</dbReference>
<organism evidence="2 3">
    <name type="scientific">Schleiferilactobacillus harbinensis DSM 16991</name>
    <dbReference type="NCBI Taxonomy" id="1122147"/>
    <lineage>
        <taxon>Bacteria</taxon>
        <taxon>Bacillati</taxon>
        <taxon>Bacillota</taxon>
        <taxon>Bacilli</taxon>
        <taxon>Lactobacillales</taxon>
        <taxon>Lactobacillaceae</taxon>
        <taxon>Schleiferilactobacillus</taxon>
    </lineage>
</organism>
<evidence type="ECO:0000313" key="3">
    <source>
        <dbReference type="Proteomes" id="UP000050949"/>
    </source>
</evidence>
<dbReference type="RefSeq" id="WP_035441116.1">
    <property type="nucleotide sequence ID" value="NZ_AUEH01000054.1"/>
</dbReference>
<reference evidence="2 3" key="1">
    <citation type="journal article" date="2015" name="Genome Announc.">
        <title>Expanding the biotechnology potential of lactobacilli through comparative genomics of 213 strains and associated genera.</title>
        <authorList>
            <person name="Sun Z."/>
            <person name="Harris H.M."/>
            <person name="McCann A."/>
            <person name="Guo C."/>
            <person name="Argimon S."/>
            <person name="Zhang W."/>
            <person name="Yang X."/>
            <person name="Jeffery I.B."/>
            <person name="Cooney J.C."/>
            <person name="Kagawa T.F."/>
            <person name="Liu W."/>
            <person name="Song Y."/>
            <person name="Salvetti E."/>
            <person name="Wrobel A."/>
            <person name="Rasinkangas P."/>
            <person name="Parkhill J."/>
            <person name="Rea M.C."/>
            <person name="O'Sullivan O."/>
            <person name="Ritari J."/>
            <person name="Douillard F.P."/>
            <person name="Paul Ross R."/>
            <person name="Yang R."/>
            <person name="Briner A.E."/>
            <person name="Felis G.E."/>
            <person name="de Vos W.M."/>
            <person name="Barrangou R."/>
            <person name="Klaenhammer T.R."/>
            <person name="Caufield P.W."/>
            <person name="Cui Y."/>
            <person name="Zhang H."/>
            <person name="O'Toole P.W."/>
        </authorList>
    </citation>
    <scope>NUCLEOTIDE SEQUENCE [LARGE SCALE GENOMIC DNA]</scope>
    <source>
        <strain evidence="2 3">DSM 16991</strain>
    </source>
</reference>
<dbReference type="Proteomes" id="UP000050949">
    <property type="component" value="Unassembled WGS sequence"/>
</dbReference>
<sequence length="252" mass="28346">MGKSLELPELLEQQLVDGILAGYKDYLSVRRSAQKRLAVSSAYAWVKGNHIDSQVKEKCADIPGIEVKHDLAGYAWEYLQFSYDDANGQSMIIVKNQRAAASNFNEKPQQADPKNYLYQYAGINNELVKRGYLKGKRTGAGVQLELSMPELAAIQQNVTTDQPQGFNRFYIVTYEIDDVKMIKSIRLTMPKQNTMSLFQAADLTPMIAKSGIDITPEELAVVQRDRVPASVYSPDNQPFGYEIPEGEQKKEQ</sequence>
<dbReference type="eggNOG" id="ENOG50333NY">
    <property type="taxonomic scope" value="Bacteria"/>
</dbReference>
<name>A0A0R1XEZ4_9LACO</name>
<protein>
    <submittedName>
        <fullName evidence="2">Uncharacterized protein</fullName>
    </submittedName>
</protein>
<gene>
    <name evidence="2" type="ORF">FC91_GL001754</name>
</gene>
<dbReference type="AlphaFoldDB" id="A0A0R1XEZ4"/>
<evidence type="ECO:0000256" key="1">
    <source>
        <dbReference type="SAM" id="MobiDB-lite"/>
    </source>
</evidence>
<evidence type="ECO:0000313" key="2">
    <source>
        <dbReference type="EMBL" id="KRM28594.1"/>
    </source>
</evidence>
<feature type="region of interest" description="Disordered" evidence="1">
    <location>
        <begin position="231"/>
        <end position="252"/>
    </location>
</feature>
<dbReference type="PATRIC" id="fig|1122147.4.peg.1813"/>
<dbReference type="OrthoDB" id="2893237at2"/>
<proteinExistence type="predicted"/>